<sequence>MCLVLLESFSHPDVVVVHTDRSACGDVEKQSFRRCSYRQSGSAIHRALICKRLSSSAGEVQISPSGSRDNDEKYSLTVFRSGESLESSHSLTYLEWVHERQTRRMRTRSEWFLLPAPPTADSEISGLSSTNMLRPHSQYIGSAMNASEGHPSDLESTDEYIVNITRKLPLLKSCEPDISVSSACTSRQFASLSQPVKPLASSMAGGVVRRRSLRTHYVRPSRPTQARDKEQVRNYERFSCISILVHERPVIIFLIKSGIHVDSSSRSVSLYRINMPHACSRSLPTSRQLEMLPSSSMKLLQQHPQRSVTLSLEHQKQYHSSVASGNSSSIAFHGDLSKVASHPKNVHF</sequence>
<protein>
    <submittedName>
        <fullName evidence="3">Ras-associating domain-containing protein</fullName>
    </submittedName>
</protein>
<gene>
    <name evidence="1" type="ORF">TCLT_LOCUS6429</name>
</gene>
<dbReference type="AlphaFoldDB" id="A0A0N5D0U6"/>
<evidence type="ECO:0000313" key="1">
    <source>
        <dbReference type="EMBL" id="VDN03780.1"/>
    </source>
</evidence>
<proteinExistence type="predicted"/>
<dbReference type="OrthoDB" id="9994905at2759"/>
<reference evidence="1 2" key="2">
    <citation type="submission" date="2018-11" db="EMBL/GenBank/DDBJ databases">
        <authorList>
            <consortium name="Pathogen Informatics"/>
        </authorList>
    </citation>
    <scope>NUCLEOTIDE SEQUENCE [LARGE SCALE GENOMIC DNA]</scope>
</reference>
<keyword evidence="2" id="KW-1185">Reference proteome</keyword>
<dbReference type="OMA" id="FEYECEP"/>
<dbReference type="STRING" id="103827.A0A0N5D0U6"/>
<dbReference type="Proteomes" id="UP000276776">
    <property type="component" value="Unassembled WGS sequence"/>
</dbReference>
<evidence type="ECO:0000313" key="3">
    <source>
        <dbReference type="WBParaSite" id="TCLT_0000644001-mRNA-1"/>
    </source>
</evidence>
<reference evidence="3" key="1">
    <citation type="submission" date="2017-02" db="UniProtKB">
        <authorList>
            <consortium name="WormBaseParasite"/>
        </authorList>
    </citation>
    <scope>IDENTIFICATION</scope>
</reference>
<evidence type="ECO:0000313" key="2">
    <source>
        <dbReference type="Proteomes" id="UP000276776"/>
    </source>
</evidence>
<organism evidence="3">
    <name type="scientific">Thelazia callipaeda</name>
    <name type="common">Oriental eyeworm</name>
    <name type="synonym">Parasitic nematode</name>
    <dbReference type="NCBI Taxonomy" id="103827"/>
    <lineage>
        <taxon>Eukaryota</taxon>
        <taxon>Metazoa</taxon>
        <taxon>Ecdysozoa</taxon>
        <taxon>Nematoda</taxon>
        <taxon>Chromadorea</taxon>
        <taxon>Rhabditida</taxon>
        <taxon>Spirurina</taxon>
        <taxon>Spiruromorpha</taxon>
        <taxon>Thelazioidea</taxon>
        <taxon>Thelaziidae</taxon>
        <taxon>Thelazia</taxon>
    </lineage>
</organism>
<dbReference type="WBParaSite" id="TCLT_0000644001-mRNA-1">
    <property type="protein sequence ID" value="TCLT_0000644001-mRNA-1"/>
    <property type="gene ID" value="TCLT_0000644001"/>
</dbReference>
<name>A0A0N5D0U6_THECL</name>
<dbReference type="EMBL" id="UYYF01004414">
    <property type="protein sequence ID" value="VDN03780.1"/>
    <property type="molecule type" value="Genomic_DNA"/>
</dbReference>
<accession>A0A0N5D0U6</accession>